<sequence>MPHPPPEQKNSEAAALELSLKPELLQALSPWSLRDDLPYYHQLVCPIIQGHHVLAQGPFPLKRMYLVVSILQRIKTVAPSDTPSRCQALIVSPTFELAWTVNGIARTMASAMPSVKVYCCPRGFRDAHDRIAELQGSDMGRVPDIVIGTPGLIWQCITSGWLQTDAVAMLVFEEMDEILDRGYDESVLLGILQTVTHSHTQVVVQSDSLYMWRRIWKLNRLQTAHFTMSCPRGILDANPGNGAGVGKMDTPKPNGWSPDSKVLPDALDDGEQQIIEAGEAKYHRLGWKRLTIMLIIEAIGLGALSIPSAFASLGMVAGVICCVGIGLIAIYTSWIIGKVKLAFPGVRHYGDAGGLLMGRVGNELFTFMLILQLVFLTGSNCLTGTIAWRHITDSNNVCSVVFSVVSAIILLLLSIPSSFADMAWLGYIDFVSIVAAIGITIISTGIQGTQSGLSKVDWSALPQGDPSFSDAFIAISNIVFAYTFASCLFSFMDEMHTPKDFTKSIWTLGILQIVIYTVTGATIYAFVGQEVESPALLSAGSLVSKVAFGIALPVIFISGAIGTIVAGRLIHGRIYENSVTRYVNTTKGWITWLTLITILTILAWVIAEAVPFFDDLLSITSALFTSGFSFYLPPVMWFFLLRKGEWYSRENLLLSLVNLFVFIFGLVVLVGGLYSSIQDIRNNYRTGNVHSPFTCGAV</sequence>
<dbReference type="Proteomes" id="UP000190312">
    <property type="component" value="Unassembled WGS sequence"/>
</dbReference>
<dbReference type="OrthoDB" id="655540at2759"/>
<dbReference type="SUPFAM" id="SSF52540">
    <property type="entry name" value="P-loop containing nucleoside triphosphate hydrolases"/>
    <property type="match status" value="1"/>
</dbReference>
<feature type="transmembrane region" description="Helical" evidence="6">
    <location>
        <begin position="619"/>
        <end position="640"/>
    </location>
</feature>
<keyword evidence="4 6" id="KW-1133">Transmembrane helix</keyword>
<feature type="domain" description="Amino acid transporter transmembrane" evidence="8">
    <location>
        <begin position="284"/>
        <end position="677"/>
    </location>
</feature>
<dbReference type="InterPro" id="IPR011545">
    <property type="entry name" value="DEAD/DEAH_box_helicase_dom"/>
</dbReference>
<dbReference type="PANTHER" id="PTHR22950:SF8">
    <property type="entry name" value="AMINO ACID TRANSPORTER (EUROFUNG)"/>
    <property type="match status" value="1"/>
</dbReference>
<evidence type="ECO:0000313" key="10">
    <source>
        <dbReference type="Proteomes" id="UP000190312"/>
    </source>
</evidence>
<dbReference type="GO" id="GO:0005524">
    <property type="term" value="F:ATP binding"/>
    <property type="evidence" value="ECO:0007669"/>
    <property type="project" value="InterPro"/>
</dbReference>
<feature type="transmembrane region" description="Helical" evidence="6">
    <location>
        <begin position="652"/>
        <end position="674"/>
    </location>
</feature>
<keyword evidence="3 6" id="KW-0812">Transmembrane</keyword>
<comment type="subcellular location">
    <subcellularLocation>
        <location evidence="1">Membrane</location>
        <topology evidence="1">Multi-pass membrane protein</topology>
    </subcellularLocation>
</comment>
<evidence type="ECO:0000256" key="6">
    <source>
        <dbReference type="SAM" id="Phobius"/>
    </source>
</evidence>
<evidence type="ECO:0000256" key="1">
    <source>
        <dbReference type="ARBA" id="ARBA00004141"/>
    </source>
</evidence>
<dbReference type="GO" id="GO:0015179">
    <property type="term" value="F:L-amino acid transmembrane transporter activity"/>
    <property type="evidence" value="ECO:0007669"/>
    <property type="project" value="TreeGrafter"/>
</dbReference>
<evidence type="ECO:0000256" key="2">
    <source>
        <dbReference type="ARBA" id="ARBA00008066"/>
    </source>
</evidence>
<dbReference type="GO" id="GO:0016020">
    <property type="term" value="C:membrane"/>
    <property type="evidence" value="ECO:0007669"/>
    <property type="project" value="UniProtKB-SubCell"/>
</dbReference>
<gene>
    <name evidence="9" type="ORF">OAory_01013390</name>
</gene>
<protein>
    <submittedName>
        <fullName evidence="9">Amino acid transporter transmembrane</fullName>
    </submittedName>
</protein>
<dbReference type="VEuPathDB" id="FungiDB:AO090701001057"/>
<feature type="transmembrane region" description="Helical" evidence="6">
    <location>
        <begin position="364"/>
        <end position="388"/>
    </location>
</feature>
<reference evidence="9 10" key="1">
    <citation type="submission" date="2016-10" db="EMBL/GenBank/DDBJ databases">
        <title>Genome sequencing of Aspergillus oryzae BCC7051.</title>
        <authorList>
            <person name="Thammarongtham C."/>
            <person name="Vorapreeda T."/>
            <person name="Nookaew I."/>
            <person name="Srisuk T."/>
            <person name="Land M."/>
            <person name="Jeennor S."/>
            <person name="Laoteng K."/>
        </authorList>
    </citation>
    <scope>NUCLEOTIDE SEQUENCE [LARGE SCALE GENOMIC DNA]</scope>
    <source>
        <strain evidence="9 10">BCC7051</strain>
    </source>
</reference>
<feature type="domain" description="DEAD/DEAH-box helicase" evidence="7">
    <location>
        <begin position="66"/>
        <end position="204"/>
    </location>
</feature>
<dbReference type="InterPro" id="IPR013057">
    <property type="entry name" value="AA_transpt_TM"/>
</dbReference>
<comment type="caution">
    <text evidence="9">The sequence shown here is derived from an EMBL/GenBank/DDBJ whole genome shotgun (WGS) entry which is preliminary data.</text>
</comment>
<feature type="transmembrane region" description="Helical" evidence="6">
    <location>
        <begin position="316"/>
        <end position="337"/>
    </location>
</feature>
<accession>A0A1S9DX50</accession>
<evidence type="ECO:0000256" key="5">
    <source>
        <dbReference type="ARBA" id="ARBA00023136"/>
    </source>
</evidence>
<feature type="transmembrane region" description="Helical" evidence="6">
    <location>
        <begin position="504"/>
        <end position="526"/>
    </location>
</feature>
<organism evidence="9 10">
    <name type="scientific">Aspergillus oryzae</name>
    <name type="common">Yellow koji mold</name>
    <dbReference type="NCBI Taxonomy" id="5062"/>
    <lineage>
        <taxon>Eukaryota</taxon>
        <taxon>Fungi</taxon>
        <taxon>Dikarya</taxon>
        <taxon>Ascomycota</taxon>
        <taxon>Pezizomycotina</taxon>
        <taxon>Eurotiomycetes</taxon>
        <taxon>Eurotiomycetidae</taxon>
        <taxon>Eurotiales</taxon>
        <taxon>Aspergillaceae</taxon>
        <taxon>Aspergillus</taxon>
        <taxon>Aspergillus subgen. Circumdati</taxon>
    </lineage>
</organism>
<dbReference type="GO" id="GO:0003676">
    <property type="term" value="F:nucleic acid binding"/>
    <property type="evidence" value="ECO:0007669"/>
    <property type="project" value="InterPro"/>
</dbReference>
<dbReference type="Pfam" id="PF00270">
    <property type="entry name" value="DEAD"/>
    <property type="match status" value="1"/>
</dbReference>
<name>A0A1S9DX50_ASPOZ</name>
<evidence type="ECO:0000313" key="9">
    <source>
        <dbReference type="EMBL" id="OOO13590.1"/>
    </source>
</evidence>
<proteinExistence type="inferred from homology"/>
<dbReference type="InterPro" id="IPR027417">
    <property type="entry name" value="P-loop_NTPase"/>
</dbReference>
<comment type="similarity">
    <text evidence="2">Belongs to the amino acid/polyamine transporter 2 family.</text>
</comment>
<evidence type="ECO:0000259" key="8">
    <source>
        <dbReference type="Pfam" id="PF01490"/>
    </source>
</evidence>
<keyword evidence="5 6" id="KW-0472">Membrane</keyword>
<feature type="transmembrane region" description="Helical" evidence="6">
    <location>
        <begin position="546"/>
        <end position="567"/>
    </location>
</feature>
<evidence type="ECO:0000256" key="3">
    <source>
        <dbReference type="ARBA" id="ARBA00022692"/>
    </source>
</evidence>
<dbReference type="AlphaFoldDB" id="A0A1S9DX50"/>
<evidence type="ECO:0000256" key="4">
    <source>
        <dbReference type="ARBA" id="ARBA00022989"/>
    </source>
</evidence>
<dbReference type="EMBL" id="MKZY01000002">
    <property type="protein sequence ID" value="OOO13590.1"/>
    <property type="molecule type" value="Genomic_DNA"/>
</dbReference>
<feature type="transmembrane region" description="Helical" evidence="6">
    <location>
        <begin position="290"/>
        <end position="310"/>
    </location>
</feature>
<evidence type="ECO:0000259" key="7">
    <source>
        <dbReference type="Pfam" id="PF00270"/>
    </source>
</evidence>
<dbReference type="Pfam" id="PF01490">
    <property type="entry name" value="Aa_trans"/>
    <property type="match status" value="1"/>
</dbReference>
<dbReference type="PANTHER" id="PTHR22950">
    <property type="entry name" value="AMINO ACID TRANSPORTER"/>
    <property type="match status" value="1"/>
</dbReference>
<feature type="transmembrane region" description="Helical" evidence="6">
    <location>
        <begin position="588"/>
        <end position="607"/>
    </location>
</feature>
<dbReference type="VEuPathDB" id="FungiDB:AO090005000050"/>
<dbReference type="eggNOG" id="ENOG502QSFH">
    <property type="taxonomic scope" value="Eukaryota"/>
</dbReference>
<feature type="transmembrane region" description="Helical" evidence="6">
    <location>
        <begin position="394"/>
        <end position="413"/>
    </location>
</feature>
<feature type="transmembrane region" description="Helical" evidence="6">
    <location>
        <begin position="425"/>
        <end position="446"/>
    </location>
</feature>
<dbReference type="Gene3D" id="3.40.50.300">
    <property type="entry name" value="P-loop containing nucleotide triphosphate hydrolases"/>
    <property type="match status" value="1"/>
</dbReference>
<feature type="transmembrane region" description="Helical" evidence="6">
    <location>
        <begin position="471"/>
        <end position="492"/>
    </location>
</feature>